<gene>
    <name evidence="1" type="ORF">SCLCIDRAFT_156611</name>
</gene>
<evidence type="ECO:0000313" key="2">
    <source>
        <dbReference type="Proteomes" id="UP000053989"/>
    </source>
</evidence>
<protein>
    <submittedName>
        <fullName evidence="1">Uncharacterized protein</fullName>
    </submittedName>
</protein>
<proteinExistence type="predicted"/>
<keyword evidence="2" id="KW-1185">Reference proteome</keyword>
<dbReference type="HOGENOM" id="CLU_2374010_0_0_1"/>
<reference evidence="2" key="2">
    <citation type="submission" date="2015-01" db="EMBL/GenBank/DDBJ databases">
        <title>Evolutionary Origins and Diversification of the Mycorrhizal Mutualists.</title>
        <authorList>
            <consortium name="DOE Joint Genome Institute"/>
            <consortium name="Mycorrhizal Genomics Consortium"/>
            <person name="Kohler A."/>
            <person name="Kuo A."/>
            <person name="Nagy L.G."/>
            <person name="Floudas D."/>
            <person name="Copeland A."/>
            <person name="Barry K.W."/>
            <person name="Cichocki N."/>
            <person name="Veneault-Fourrey C."/>
            <person name="LaButti K."/>
            <person name="Lindquist E.A."/>
            <person name="Lipzen A."/>
            <person name="Lundell T."/>
            <person name="Morin E."/>
            <person name="Murat C."/>
            <person name="Riley R."/>
            <person name="Ohm R."/>
            <person name="Sun H."/>
            <person name="Tunlid A."/>
            <person name="Henrissat B."/>
            <person name="Grigoriev I.V."/>
            <person name="Hibbett D.S."/>
            <person name="Martin F."/>
        </authorList>
    </citation>
    <scope>NUCLEOTIDE SEQUENCE [LARGE SCALE GENOMIC DNA]</scope>
    <source>
        <strain evidence="2">Foug A</strain>
    </source>
</reference>
<reference evidence="1 2" key="1">
    <citation type="submission" date="2014-04" db="EMBL/GenBank/DDBJ databases">
        <authorList>
            <consortium name="DOE Joint Genome Institute"/>
            <person name="Kuo A."/>
            <person name="Kohler A."/>
            <person name="Nagy L.G."/>
            <person name="Floudas D."/>
            <person name="Copeland A."/>
            <person name="Barry K.W."/>
            <person name="Cichocki N."/>
            <person name="Veneault-Fourrey C."/>
            <person name="LaButti K."/>
            <person name="Lindquist E.A."/>
            <person name="Lipzen A."/>
            <person name="Lundell T."/>
            <person name="Morin E."/>
            <person name="Murat C."/>
            <person name="Sun H."/>
            <person name="Tunlid A."/>
            <person name="Henrissat B."/>
            <person name="Grigoriev I.V."/>
            <person name="Hibbett D.S."/>
            <person name="Martin F."/>
            <person name="Nordberg H.P."/>
            <person name="Cantor M.N."/>
            <person name="Hua S.X."/>
        </authorList>
    </citation>
    <scope>NUCLEOTIDE SEQUENCE [LARGE SCALE GENOMIC DNA]</scope>
    <source>
        <strain evidence="1 2">Foug A</strain>
    </source>
</reference>
<dbReference type="EMBL" id="KN822004">
    <property type="protein sequence ID" value="KIM70598.1"/>
    <property type="molecule type" value="Genomic_DNA"/>
</dbReference>
<dbReference type="AlphaFoldDB" id="A0A0C3AA52"/>
<sequence length="95" mass="10559">MRGSDRGGCSGRSDTGMVIARKATWCTVHRMESSSVQLAPSQIHSLCPVKREHVQELYASNPGVTILRLHATLHAVYISSRVSRPEIIRSMIEAW</sequence>
<evidence type="ECO:0000313" key="1">
    <source>
        <dbReference type="EMBL" id="KIM70598.1"/>
    </source>
</evidence>
<dbReference type="InParanoid" id="A0A0C3AA52"/>
<name>A0A0C3AA52_9AGAM</name>
<accession>A0A0C3AA52</accession>
<dbReference type="Proteomes" id="UP000053989">
    <property type="component" value="Unassembled WGS sequence"/>
</dbReference>
<organism evidence="1 2">
    <name type="scientific">Scleroderma citrinum Foug A</name>
    <dbReference type="NCBI Taxonomy" id="1036808"/>
    <lineage>
        <taxon>Eukaryota</taxon>
        <taxon>Fungi</taxon>
        <taxon>Dikarya</taxon>
        <taxon>Basidiomycota</taxon>
        <taxon>Agaricomycotina</taxon>
        <taxon>Agaricomycetes</taxon>
        <taxon>Agaricomycetidae</taxon>
        <taxon>Boletales</taxon>
        <taxon>Sclerodermatineae</taxon>
        <taxon>Sclerodermataceae</taxon>
        <taxon>Scleroderma</taxon>
    </lineage>
</organism>